<dbReference type="NCBIfam" id="TIGR00370">
    <property type="entry name" value="5-oxoprolinase subunit PxpB"/>
    <property type="match status" value="1"/>
</dbReference>
<dbReference type="InterPro" id="IPR029000">
    <property type="entry name" value="Cyclophilin-like_dom_sf"/>
</dbReference>
<evidence type="ECO:0000256" key="2">
    <source>
        <dbReference type="ARBA" id="ARBA00022801"/>
    </source>
</evidence>
<dbReference type="InterPro" id="IPR003833">
    <property type="entry name" value="CT_C_D"/>
</dbReference>
<feature type="domain" description="Carboxyltransferase" evidence="4">
    <location>
        <begin position="15"/>
        <end position="215"/>
    </location>
</feature>
<comment type="caution">
    <text evidence="5">The sequence shown here is derived from an EMBL/GenBank/DDBJ whole genome shotgun (WGS) entry which is preliminary data.</text>
</comment>
<keyword evidence="6" id="KW-1185">Reference proteome</keyword>
<dbReference type="Gene3D" id="2.40.100.10">
    <property type="entry name" value="Cyclophilin-like"/>
    <property type="match status" value="1"/>
</dbReference>
<evidence type="ECO:0000256" key="1">
    <source>
        <dbReference type="ARBA" id="ARBA00022741"/>
    </source>
</evidence>
<evidence type="ECO:0000313" key="6">
    <source>
        <dbReference type="Proteomes" id="UP001055039"/>
    </source>
</evidence>
<accession>A0ABQ4UAC9</accession>
<gene>
    <name evidence="5" type="primary">pxpB</name>
    <name evidence="5" type="ORF">LNAOJCKE_1163</name>
</gene>
<dbReference type="SUPFAM" id="SSF50891">
    <property type="entry name" value="Cyclophilin-like"/>
    <property type="match status" value="1"/>
</dbReference>
<dbReference type="SUPFAM" id="SSF160467">
    <property type="entry name" value="PH0987 N-terminal domain-like"/>
    <property type="match status" value="1"/>
</dbReference>
<dbReference type="Gene3D" id="3.30.1360.40">
    <property type="match status" value="1"/>
</dbReference>
<dbReference type="PANTHER" id="PTHR34698:SF2">
    <property type="entry name" value="5-OXOPROLINASE SUBUNIT B"/>
    <property type="match status" value="1"/>
</dbReference>
<evidence type="ECO:0000313" key="5">
    <source>
        <dbReference type="EMBL" id="GJE63964.1"/>
    </source>
</evidence>
<dbReference type="Pfam" id="PF02682">
    <property type="entry name" value="CT_C_D"/>
    <property type="match status" value="1"/>
</dbReference>
<evidence type="ECO:0000256" key="3">
    <source>
        <dbReference type="ARBA" id="ARBA00022840"/>
    </source>
</evidence>
<reference evidence="5" key="2">
    <citation type="submission" date="2021-08" db="EMBL/GenBank/DDBJ databases">
        <authorList>
            <person name="Tani A."/>
            <person name="Ola A."/>
            <person name="Ogura Y."/>
            <person name="Katsura K."/>
            <person name="Hayashi T."/>
        </authorList>
    </citation>
    <scope>NUCLEOTIDE SEQUENCE</scope>
    <source>
        <strain evidence="5">NBRC 15686</strain>
    </source>
</reference>
<dbReference type="EMBL" id="BPRC01000002">
    <property type="protein sequence ID" value="GJE63964.1"/>
    <property type="molecule type" value="Genomic_DNA"/>
</dbReference>
<sequence length="250" mass="26134">MQSVMTQSVTAEPAPRLLACGDTAFTIEFGASIDADLSARVLALDAALAARALPGIVETVPTYRSLTVHLDPLCADPAELGRAVLALAGEPLAAVPSSRLWRIPVVYGGEFGIDLETVAAHHGLAPDAVIARHSAPEYRVAMIGFLPGYAYLEGLDPGLALSRRPSPRPVTPAGTISIGGAQALVASIAAPSGWHLLGRTPEKTFVPERDPVFLLRPGDRVRFVPTPARRWDALAAAAEAGEPVAELCEG</sequence>
<reference evidence="5" key="1">
    <citation type="journal article" date="2021" name="Front. Microbiol.">
        <title>Comprehensive Comparative Genomics and Phenotyping of Methylobacterium Species.</title>
        <authorList>
            <person name="Alessa O."/>
            <person name="Ogura Y."/>
            <person name="Fujitani Y."/>
            <person name="Takami H."/>
            <person name="Hayashi T."/>
            <person name="Sahin N."/>
            <person name="Tani A."/>
        </authorList>
    </citation>
    <scope>NUCLEOTIDE SEQUENCE</scope>
    <source>
        <strain evidence="5">NBRC 15686</strain>
    </source>
</reference>
<dbReference type="PANTHER" id="PTHR34698">
    <property type="entry name" value="5-OXOPROLINASE SUBUNIT B"/>
    <property type="match status" value="1"/>
</dbReference>
<evidence type="ECO:0000259" key="4">
    <source>
        <dbReference type="SMART" id="SM00796"/>
    </source>
</evidence>
<keyword evidence="1" id="KW-0547">Nucleotide-binding</keyword>
<dbReference type="SMART" id="SM00796">
    <property type="entry name" value="AHS1"/>
    <property type="match status" value="1"/>
</dbReference>
<keyword evidence="2" id="KW-0378">Hydrolase</keyword>
<protein>
    <submittedName>
        <fullName evidence="5">5-oxoprolinase subunit B</fullName>
    </submittedName>
</protein>
<dbReference type="InterPro" id="IPR010016">
    <property type="entry name" value="PxpB"/>
</dbReference>
<name>A0ABQ4UAC9_9HYPH</name>
<organism evidence="5 6">
    <name type="scientific">Methylorubrum aminovorans</name>
    <dbReference type="NCBI Taxonomy" id="269069"/>
    <lineage>
        <taxon>Bacteria</taxon>
        <taxon>Pseudomonadati</taxon>
        <taxon>Pseudomonadota</taxon>
        <taxon>Alphaproteobacteria</taxon>
        <taxon>Hyphomicrobiales</taxon>
        <taxon>Methylobacteriaceae</taxon>
        <taxon>Methylorubrum</taxon>
    </lineage>
</organism>
<dbReference type="Proteomes" id="UP001055039">
    <property type="component" value="Unassembled WGS sequence"/>
</dbReference>
<proteinExistence type="predicted"/>
<keyword evidence="3" id="KW-0067">ATP-binding</keyword>